<evidence type="ECO:0000313" key="3">
    <source>
        <dbReference type="Proteomes" id="UP000238924"/>
    </source>
</evidence>
<dbReference type="Proteomes" id="UP000238924">
    <property type="component" value="Unassembled WGS sequence"/>
</dbReference>
<comment type="caution">
    <text evidence="2">The sequence shown here is derived from an EMBL/GenBank/DDBJ whole genome shotgun (WGS) entry which is preliminary data.</text>
</comment>
<dbReference type="EMBL" id="JJMJ01000114">
    <property type="protein sequence ID" value="PPS22009.1"/>
    <property type="molecule type" value="Genomic_DNA"/>
</dbReference>
<dbReference type="Pfam" id="PF01144">
    <property type="entry name" value="CoA_trans"/>
    <property type="match status" value="1"/>
</dbReference>
<organism evidence="2 3">
    <name type="scientific">Brachyspira murdochii</name>
    <dbReference type="NCBI Taxonomy" id="84378"/>
    <lineage>
        <taxon>Bacteria</taxon>
        <taxon>Pseudomonadati</taxon>
        <taxon>Spirochaetota</taxon>
        <taxon>Spirochaetia</taxon>
        <taxon>Brachyspirales</taxon>
        <taxon>Brachyspiraceae</taxon>
        <taxon>Brachyspira</taxon>
    </lineage>
</organism>
<evidence type="ECO:0000256" key="1">
    <source>
        <dbReference type="ARBA" id="ARBA00022679"/>
    </source>
</evidence>
<accession>A0ABX5B637</accession>
<dbReference type="PANTHER" id="PTHR13707:SF60">
    <property type="entry name" value="ACETATE COA-TRANSFERASE SUBUNIT ALPHA"/>
    <property type="match status" value="1"/>
</dbReference>
<dbReference type="Gene3D" id="3.40.1080.10">
    <property type="entry name" value="Glutaconate Coenzyme A-transferase"/>
    <property type="match status" value="1"/>
</dbReference>
<dbReference type="InterPro" id="IPR012792">
    <property type="entry name" value="3-oxoacid_CoA-transf_A"/>
</dbReference>
<proteinExistence type="predicted"/>
<dbReference type="SUPFAM" id="SSF100950">
    <property type="entry name" value="NagB/RpiA/CoA transferase-like"/>
    <property type="match status" value="1"/>
</dbReference>
<sequence>MNKIITKEEACNLIKDGSRVMVGGFLACGSANSIIDMLATKSVKNLTLISNDTAFPDRGCGKLVVNKQISKVIASHIGTNPETGKQMNNKEMEVVLMPQGSLAECIRAAGAGLGGILTPTGLGTIVQENKKIINVKGQDYILEEAIHADIAIIYADYADKYGNLSYNGTTRNFNPLMAMASEITIVEVKEIVDGCLDPNQIVVPSIFVNYIVKAE</sequence>
<reference evidence="2 3" key="1">
    <citation type="submission" date="2014-04" db="EMBL/GenBank/DDBJ databases">
        <title>Whole genome sequence of 'Brachyspira hampsonii' D13-03603F2.</title>
        <authorList>
            <person name="Patterson A.H."/>
            <person name="Chaban B."/>
            <person name="Fernando C."/>
            <person name="Harding J.C."/>
            <person name="Hill J.E."/>
        </authorList>
    </citation>
    <scope>NUCLEOTIDE SEQUENCE [LARGE SCALE GENOMIC DNA]</scope>
    <source>
        <strain evidence="2 3">D13-03603F2</strain>
    </source>
</reference>
<protein>
    <submittedName>
        <fullName evidence="2">Branched-chain amino acid dehydrogenase</fullName>
    </submittedName>
</protein>
<dbReference type="RefSeq" id="WP_104618511.1">
    <property type="nucleotide sequence ID" value="NZ_JAWLPZ010000003.1"/>
</dbReference>
<gene>
    <name evidence="2" type="ORF">DJ52_07490</name>
</gene>
<keyword evidence="1" id="KW-0808">Transferase</keyword>
<evidence type="ECO:0000313" key="2">
    <source>
        <dbReference type="EMBL" id="PPS22009.1"/>
    </source>
</evidence>
<dbReference type="InterPro" id="IPR004165">
    <property type="entry name" value="CoA_trans_fam_I"/>
</dbReference>
<dbReference type="InterPro" id="IPR037171">
    <property type="entry name" value="NagB/RpiA_transferase-like"/>
</dbReference>
<dbReference type="NCBIfam" id="TIGR02429">
    <property type="entry name" value="pcaI_scoA_fam"/>
    <property type="match status" value="1"/>
</dbReference>
<dbReference type="SMART" id="SM00882">
    <property type="entry name" value="CoA_trans"/>
    <property type="match status" value="1"/>
</dbReference>
<name>A0ABX5B637_9SPIR</name>
<dbReference type="PANTHER" id="PTHR13707">
    <property type="entry name" value="KETOACID-COENZYME A TRANSFERASE"/>
    <property type="match status" value="1"/>
</dbReference>
<keyword evidence="3" id="KW-1185">Reference proteome</keyword>